<sequence length="479" mass="53517">MRFKLTRVLAYVALSFGLQPFCAAKEAATATASATSPLIEYVQQADPNFKWEVAKKIEENPSETTVIKLTSQGWRSPEEVDRTVWEHYLVVVKPAKLTTNKAFLIVAGGGNDRPAPDDANMAVRMIAEATGSIVAELKMVPNQPLIFHGDGKPRKEDDLIGYGWAQFLETGDAKWLPRLPMVKSVAAAMDCLQEWSKGEGAPIEKFVVAGASKRGWTTWMIGAVDPRVEAIVPIVIDVVNCEKTMQHHAAVYGFWATAVGNYYQHKILQRSTHPRMRELYAIEDPYFYLDRLTMPKYIVNGSGDQFFCPDSSQFYFDDLKGEKHLRYVPNADHSVDGSIDAVTSIVAFYQMLLADRPRPETKWTFEADGGIRVTTDQKPRAVKLWQAVNPNARDFRVVTIGKAYQSTDIQPEADGAYVAKIATPEKGWSASFVELEYDSGGTFPFKVTTSVRVLPETRPFEGINLDDVPYEPMLKKDGK</sequence>
<evidence type="ECO:0000313" key="3">
    <source>
        <dbReference type="Proteomes" id="UP000326837"/>
    </source>
</evidence>
<dbReference type="KEGG" id="lpav:PLANPX_4259"/>
<accession>A0A5K7XF20</accession>
<evidence type="ECO:0000256" key="1">
    <source>
        <dbReference type="SAM" id="SignalP"/>
    </source>
</evidence>
<name>A0A5K7XF20_9BACT</name>
<protein>
    <submittedName>
        <fullName evidence="2">PhoPQ-activated pathogenicity-related protein</fullName>
    </submittedName>
</protein>
<gene>
    <name evidence="2" type="ORF">PLANPX_4259</name>
</gene>
<feature type="chain" id="PRO_5024881863" evidence="1">
    <location>
        <begin position="25"/>
        <end position="479"/>
    </location>
</feature>
<dbReference type="PANTHER" id="PTHR31497:SF0">
    <property type="entry name" value="AUTOCRINE PROLIFERATION REPRESSOR PROTEIN A"/>
    <property type="match status" value="1"/>
</dbReference>
<reference evidence="3" key="1">
    <citation type="submission" date="2019-10" db="EMBL/GenBank/DDBJ databases">
        <title>Lacipirellula parvula gen. nov., sp. nov., representing a lineage of planctomycetes widespread in freshwater anoxic habitats, and description of the family Lacipirellulaceae.</title>
        <authorList>
            <person name="Dedysh S.N."/>
            <person name="Kulichevskaya I.S."/>
            <person name="Beletsky A.V."/>
            <person name="Rakitin A.L."/>
            <person name="Mardanov A.V."/>
            <person name="Ivanova A.A."/>
            <person name="Saltykova V.X."/>
            <person name="Rijpstra W.I.C."/>
            <person name="Sinninghe Damste J.S."/>
            <person name="Ravin N.V."/>
        </authorList>
    </citation>
    <scope>NUCLEOTIDE SEQUENCE [LARGE SCALE GENOMIC DNA]</scope>
    <source>
        <strain evidence="3">PX69</strain>
    </source>
</reference>
<dbReference type="InterPro" id="IPR009199">
    <property type="entry name" value="PhoPQ-act_pathogen-rel_PqaA"/>
</dbReference>
<proteinExistence type="predicted"/>
<dbReference type="AlphaFoldDB" id="A0A5K7XF20"/>
<dbReference type="Proteomes" id="UP000326837">
    <property type="component" value="Chromosome"/>
</dbReference>
<dbReference type="RefSeq" id="WP_172992164.1">
    <property type="nucleotide sequence ID" value="NZ_AP021861.1"/>
</dbReference>
<evidence type="ECO:0000313" key="2">
    <source>
        <dbReference type="EMBL" id="BBO34647.1"/>
    </source>
</evidence>
<dbReference type="Pfam" id="PF10142">
    <property type="entry name" value="PhoPQ_related"/>
    <property type="match status" value="1"/>
</dbReference>
<keyword evidence="3" id="KW-1185">Reference proteome</keyword>
<dbReference type="InterPro" id="IPR029058">
    <property type="entry name" value="AB_hydrolase_fold"/>
</dbReference>
<feature type="signal peptide" evidence="1">
    <location>
        <begin position="1"/>
        <end position="24"/>
    </location>
</feature>
<organism evidence="2 3">
    <name type="scientific">Lacipirellula parvula</name>
    <dbReference type="NCBI Taxonomy" id="2650471"/>
    <lineage>
        <taxon>Bacteria</taxon>
        <taxon>Pseudomonadati</taxon>
        <taxon>Planctomycetota</taxon>
        <taxon>Planctomycetia</taxon>
        <taxon>Pirellulales</taxon>
        <taxon>Lacipirellulaceae</taxon>
        <taxon>Lacipirellula</taxon>
    </lineage>
</organism>
<dbReference type="SUPFAM" id="SSF53474">
    <property type="entry name" value="alpha/beta-Hydrolases"/>
    <property type="match status" value="1"/>
</dbReference>
<keyword evidence="1" id="KW-0732">Signal</keyword>
<dbReference type="EMBL" id="AP021861">
    <property type="protein sequence ID" value="BBO34647.1"/>
    <property type="molecule type" value="Genomic_DNA"/>
</dbReference>
<dbReference type="PANTHER" id="PTHR31497">
    <property type="entry name" value="AUTOCRINE PROLIFERATION REPRESSOR PROTEIN A"/>
    <property type="match status" value="1"/>
</dbReference>
<dbReference type="Gene3D" id="3.40.50.1820">
    <property type="entry name" value="alpha/beta hydrolase"/>
    <property type="match status" value="1"/>
</dbReference>